<keyword evidence="4" id="KW-1185">Reference proteome</keyword>
<dbReference type="PANTHER" id="PTHR43249">
    <property type="entry name" value="UDP-N-ACETYL-2-AMINO-2-DEOXY-D-GLUCURONATE OXIDASE"/>
    <property type="match status" value="1"/>
</dbReference>
<dbReference type="RefSeq" id="WP_005860605.1">
    <property type="nucleotide sequence ID" value="NZ_AAYA01000009.1"/>
</dbReference>
<dbReference type="eggNOG" id="COG0673">
    <property type="taxonomic scope" value="Bacteria"/>
</dbReference>
<dbReference type="EMBL" id="AAYA01000009">
    <property type="protein sequence ID" value="EBA07521.1"/>
    <property type="molecule type" value="Genomic_DNA"/>
</dbReference>
<evidence type="ECO:0000259" key="2">
    <source>
        <dbReference type="Pfam" id="PF22725"/>
    </source>
</evidence>
<gene>
    <name evidence="3" type="ORF">SSE37_22020</name>
</gene>
<dbReference type="GO" id="GO:0000166">
    <property type="term" value="F:nucleotide binding"/>
    <property type="evidence" value="ECO:0007669"/>
    <property type="project" value="InterPro"/>
</dbReference>
<evidence type="ECO:0000259" key="1">
    <source>
        <dbReference type="Pfam" id="PF01408"/>
    </source>
</evidence>
<dbReference type="OrthoDB" id="9792935at2"/>
<feature type="domain" description="GFO/IDH/MocA-like oxidoreductase" evidence="2">
    <location>
        <begin position="128"/>
        <end position="244"/>
    </location>
</feature>
<dbReference type="AlphaFoldDB" id="A3K5Y2"/>
<proteinExistence type="predicted"/>
<feature type="domain" description="Gfo/Idh/MocA-like oxidoreductase N-terminal" evidence="1">
    <location>
        <begin position="3"/>
        <end position="116"/>
    </location>
</feature>
<comment type="caution">
    <text evidence="3">The sequence shown here is derived from an EMBL/GenBank/DDBJ whole genome shotgun (WGS) entry which is preliminary data.</text>
</comment>
<dbReference type="InterPro" id="IPR036291">
    <property type="entry name" value="NAD(P)-bd_dom_sf"/>
</dbReference>
<evidence type="ECO:0000313" key="3">
    <source>
        <dbReference type="EMBL" id="EBA07521.1"/>
    </source>
</evidence>
<dbReference type="InterPro" id="IPR000683">
    <property type="entry name" value="Gfo/Idh/MocA-like_OxRdtase_N"/>
</dbReference>
<dbReference type="PANTHER" id="PTHR43249:SF1">
    <property type="entry name" value="D-GLUCOSIDE 3-DEHYDROGENASE"/>
    <property type="match status" value="1"/>
</dbReference>
<organism evidence="3 4">
    <name type="scientific">Sagittula stellata (strain ATCC 700073 / DSM 11524 / E-37)</name>
    <dbReference type="NCBI Taxonomy" id="388399"/>
    <lineage>
        <taxon>Bacteria</taxon>
        <taxon>Pseudomonadati</taxon>
        <taxon>Pseudomonadota</taxon>
        <taxon>Alphaproteobacteria</taxon>
        <taxon>Rhodobacterales</taxon>
        <taxon>Roseobacteraceae</taxon>
        <taxon>Sagittula</taxon>
    </lineage>
</organism>
<dbReference type="Proteomes" id="UP000005713">
    <property type="component" value="Unassembled WGS sequence"/>
</dbReference>
<protein>
    <submittedName>
        <fullName evidence="3">Oxidoreductase</fullName>
    </submittedName>
</protein>
<dbReference type="Pfam" id="PF01408">
    <property type="entry name" value="GFO_IDH_MocA"/>
    <property type="match status" value="1"/>
</dbReference>
<dbReference type="Pfam" id="PF22725">
    <property type="entry name" value="GFO_IDH_MocA_C3"/>
    <property type="match status" value="1"/>
</dbReference>
<dbReference type="Gene3D" id="3.40.50.720">
    <property type="entry name" value="NAD(P)-binding Rossmann-like Domain"/>
    <property type="match status" value="1"/>
</dbReference>
<reference evidence="3 4" key="1">
    <citation type="submission" date="2006-06" db="EMBL/GenBank/DDBJ databases">
        <authorList>
            <person name="Moran M.A."/>
            <person name="Ferriera S."/>
            <person name="Johnson J."/>
            <person name="Kravitz S."/>
            <person name="Beeson K."/>
            <person name="Sutton G."/>
            <person name="Rogers Y.-H."/>
            <person name="Friedman R."/>
            <person name="Frazier M."/>
            <person name="Venter J.C."/>
        </authorList>
    </citation>
    <scope>NUCLEOTIDE SEQUENCE [LARGE SCALE GENOMIC DNA]</scope>
    <source>
        <strain evidence="3 4">E-37</strain>
    </source>
</reference>
<name>A3K5Y2_SAGS3</name>
<accession>A3K5Y2</accession>
<dbReference type="SUPFAM" id="SSF55347">
    <property type="entry name" value="Glyceraldehyde-3-phosphate dehydrogenase-like, C-terminal domain"/>
    <property type="match status" value="1"/>
</dbReference>
<dbReference type="InterPro" id="IPR055170">
    <property type="entry name" value="GFO_IDH_MocA-like_dom"/>
</dbReference>
<evidence type="ECO:0000313" key="4">
    <source>
        <dbReference type="Proteomes" id="UP000005713"/>
    </source>
</evidence>
<dbReference type="InterPro" id="IPR052515">
    <property type="entry name" value="Gfo/Idh/MocA_Oxidoreductase"/>
</dbReference>
<dbReference type="Gene3D" id="3.30.360.10">
    <property type="entry name" value="Dihydrodipicolinate Reductase, domain 2"/>
    <property type="match status" value="1"/>
</dbReference>
<dbReference type="SUPFAM" id="SSF51735">
    <property type="entry name" value="NAD(P)-binding Rossmann-fold domains"/>
    <property type="match status" value="1"/>
</dbReference>
<sequence length="350" mass="37051">MTRVAIVGAGIGAEHLAAYSELPDLFEVATVCDLNLARAEAVAAPYGIPVTADFAAVLASDVDLIDVCLPPHLHLSACLKALEAGKDVVCEKPLVASLAEADRLIAKAAETGGRVFPVFQYRFGLGTAQLRAIVEAGLAGKLYAGTIETHWNRDAAYYAVDWRGTWAGERGGAILGHAIHIHDFLPAFLGPVARVYAELATRVNEIEVEDCAALSLRMENGAVLTSSVTLGAATDTTRMRLVFEGVTVETGLSPYKPAQSAWQFTPRAPVTAEQIAEVLSAVGPQDVGFTGFFRAVAEALEGNGGREVTLADGRRSLEFVSAIYQSSRTGLPVDLPLGADFPLYDGWLPA</sequence>